<dbReference type="InterPro" id="IPR047867">
    <property type="entry name" value="Ribosomal_uL22_bac/org-type"/>
</dbReference>
<dbReference type="PROSITE" id="PS00464">
    <property type="entry name" value="RIBOSOMAL_L22"/>
    <property type="match status" value="1"/>
</dbReference>
<comment type="similarity">
    <text evidence="1 7 8">Belongs to the universal ribosomal protein uL22 family.</text>
</comment>
<evidence type="ECO:0000256" key="4">
    <source>
        <dbReference type="ARBA" id="ARBA00022980"/>
    </source>
</evidence>
<evidence type="ECO:0000256" key="5">
    <source>
        <dbReference type="ARBA" id="ARBA00023274"/>
    </source>
</evidence>
<dbReference type="InterPro" id="IPR018260">
    <property type="entry name" value="Ribosomal_uL22_CS"/>
</dbReference>
<dbReference type="PANTHER" id="PTHR13501">
    <property type="entry name" value="CHLOROPLAST 50S RIBOSOMAL PROTEIN L22-RELATED"/>
    <property type="match status" value="1"/>
</dbReference>
<proteinExistence type="inferred from homology"/>
<dbReference type="SUPFAM" id="SSF54843">
    <property type="entry name" value="Ribosomal protein L22"/>
    <property type="match status" value="1"/>
</dbReference>
<evidence type="ECO:0000256" key="10">
    <source>
        <dbReference type="RuleBase" id="RU004008"/>
    </source>
</evidence>
<dbReference type="AlphaFoldDB" id="A0A1G2F3H6"/>
<reference evidence="11 12" key="1">
    <citation type="journal article" date="2016" name="Nat. Commun.">
        <title>Thousands of microbial genomes shed light on interconnected biogeochemical processes in an aquifer system.</title>
        <authorList>
            <person name="Anantharaman K."/>
            <person name="Brown C.T."/>
            <person name="Hug L.A."/>
            <person name="Sharon I."/>
            <person name="Castelle C.J."/>
            <person name="Probst A.J."/>
            <person name="Thomas B.C."/>
            <person name="Singh A."/>
            <person name="Wilkins M.J."/>
            <person name="Karaoz U."/>
            <person name="Brodie E.L."/>
            <person name="Williams K.H."/>
            <person name="Hubbard S.S."/>
            <person name="Banfield J.F."/>
        </authorList>
    </citation>
    <scope>NUCLEOTIDE SEQUENCE [LARGE SCALE GENOMIC DNA]</scope>
</reference>
<keyword evidence="2 7" id="KW-0699">rRNA-binding</keyword>
<evidence type="ECO:0000256" key="2">
    <source>
        <dbReference type="ARBA" id="ARBA00022730"/>
    </source>
</evidence>
<dbReference type="GO" id="GO:0019843">
    <property type="term" value="F:rRNA binding"/>
    <property type="evidence" value="ECO:0007669"/>
    <property type="project" value="UniProtKB-UniRule"/>
</dbReference>
<evidence type="ECO:0000256" key="6">
    <source>
        <dbReference type="ARBA" id="ARBA00035207"/>
    </source>
</evidence>
<gene>
    <name evidence="7" type="primary">rplV</name>
    <name evidence="11" type="ORF">A3H02_01005</name>
</gene>
<dbReference type="GO" id="GO:0003735">
    <property type="term" value="F:structural constituent of ribosome"/>
    <property type="evidence" value="ECO:0007669"/>
    <property type="project" value="InterPro"/>
</dbReference>
<dbReference type="PANTHER" id="PTHR13501:SF8">
    <property type="entry name" value="LARGE RIBOSOMAL SUBUNIT PROTEIN UL22M"/>
    <property type="match status" value="1"/>
</dbReference>
<comment type="subunit">
    <text evidence="7 9">Part of the 50S ribosomal subunit.</text>
</comment>
<evidence type="ECO:0000256" key="9">
    <source>
        <dbReference type="RuleBase" id="RU004006"/>
    </source>
</evidence>
<comment type="caution">
    <text evidence="11">The sequence shown here is derived from an EMBL/GenBank/DDBJ whole genome shotgun (WGS) entry which is preliminary data.</text>
</comment>
<dbReference type="NCBIfam" id="TIGR01044">
    <property type="entry name" value="rplV_bact"/>
    <property type="match status" value="1"/>
</dbReference>
<evidence type="ECO:0000313" key="11">
    <source>
        <dbReference type="EMBL" id="OGZ32312.1"/>
    </source>
</evidence>
<organism evidence="11 12">
    <name type="scientific">Candidatus Niyogibacteria bacterium RIFCSPLOWO2_12_FULL_41_13</name>
    <dbReference type="NCBI Taxonomy" id="1801726"/>
    <lineage>
        <taxon>Bacteria</taxon>
        <taxon>Candidatus Niyogiibacteriota</taxon>
    </lineage>
</organism>
<comment type="function">
    <text evidence="7">The globular domain of the protein is located near the polypeptide exit tunnel on the outside of the subunit, while an extended beta-hairpin is found that lines the wall of the exit tunnel in the center of the 70S ribosome.</text>
</comment>
<evidence type="ECO:0000313" key="12">
    <source>
        <dbReference type="Proteomes" id="UP000176787"/>
    </source>
</evidence>
<dbReference type="Pfam" id="PF00237">
    <property type="entry name" value="Ribosomal_L22"/>
    <property type="match status" value="1"/>
</dbReference>
<keyword evidence="4 7" id="KW-0689">Ribosomal protein</keyword>
<dbReference type="InterPro" id="IPR005727">
    <property type="entry name" value="Ribosomal_uL22_bac/chlpt-type"/>
</dbReference>
<sequence length="119" mass="13414">MSEIKAKLNYLRIAPRKARIAADLIRGRLIKDAATQLRFCAKRGAKPLLKLLNSAIANARSNFNLEGENLYIKEVKVDQGPVYKRQMPRAFGRASLIRKKTSHITLILSQKPKAKSQKS</sequence>
<protein>
    <recommendedName>
        <fullName evidence="6 7">Large ribosomal subunit protein uL22</fullName>
    </recommendedName>
</protein>
<dbReference type="CDD" id="cd00336">
    <property type="entry name" value="Ribosomal_L22"/>
    <property type="match status" value="1"/>
</dbReference>
<dbReference type="GO" id="GO:0006412">
    <property type="term" value="P:translation"/>
    <property type="evidence" value="ECO:0007669"/>
    <property type="project" value="UniProtKB-UniRule"/>
</dbReference>
<name>A0A1G2F3H6_9BACT</name>
<evidence type="ECO:0000256" key="7">
    <source>
        <dbReference type="HAMAP-Rule" id="MF_01331"/>
    </source>
</evidence>
<dbReference type="GO" id="GO:0022625">
    <property type="term" value="C:cytosolic large ribosomal subunit"/>
    <property type="evidence" value="ECO:0007669"/>
    <property type="project" value="TreeGrafter"/>
</dbReference>
<dbReference type="HAMAP" id="MF_01331_B">
    <property type="entry name" value="Ribosomal_uL22_B"/>
    <property type="match status" value="1"/>
</dbReference>
<keyword evidence="3 7" id="KW-0694">RNA-binding</keyword>
<dbReference type="Proteomes" id="UP000176787">
    <property type="component" value="Unassembled WGS sequence"/>
</dbReference>
<dbReference type="STRING" id="1801726.A3H02_01005"/>
<evidence type="ECO:0000256" key="8">
    <source>
        <dbReference type="RuleBase" id="RU004005"/>
    </source>
</evidence>
<accession>A0A1G2F3H6</accession>
<evidence type="ECO:0000256" key="1">
    <source>
        <dbReference type="ARBA" id="ARBA00009451"/>
    </source>
</evidence>
<dbReference type="InterPro" id="IPR001063">
    <property type="entry name" value="Ribosomal_uL22"/>
</dbReference>
<dbReference type="InterPro" id="IPR036394">
    <property type="entry name" value="Ribosomal_uL22_sf"/>
</dbReference>
<dbReference type="EMBL" id="MHMS01000009">
    <property type="protein sequence ID" value="OGZ32312.1"/>
    <property type="molecule type" value="Genomic_DNA"/>
</dbReference>
<comment type="function">
    <text evidence="7 10">This protein binds specifically to 23S rRNA; its binding is stimulated by other ribosomal proteins, e.g., L4, L17, and L20. It is important during the early stages of 50S assembly. It makes multiple contacts with different domains of the 23S rRNA in the assembled 50S subunit and ribosome.</text>
</comment>
<dbReference type="Gene3D" id="3.90.470.10">
    <property type="entry name" value="Ribosomal protein L22/L17"/>
    <property type="match status" value="1"/>
</dbReference>
<keyword evidence="5 7" id="KW-0687">Ribonucleoprotein</keyword>
<evidence type="ECO:0000256" key="3">
    <source>
        <dbReference type="ARBA" id="ARBA00022884"/>
    </source>
</evidence>